<dbReference type="GO" id="GO:0006412">
    <property type="term" value="P:translation"/>
    <property type="evidence" value="ECO:0007669"/>
    <property type="project" value="UniProtKB-UniRule"/>
</dbReference>
<dbReference type="InterPro" id="IPR011332">
    <property type="entry name" value="Ribosomal_zn-bd"/>
</dbReference>
<dbReference type="eggNOG" id="COG0267">
    <property type="taxonomic scope" value="Bacteria"/>
</dbReference>
<reference evidence="7" key="1">
    <citation type="submission" date="2020-06" db="EMBL/GenBank/DDBJ databases">
        <title>Isolation of Planomicrobium glaciei.</title>
        <authorList>
            <person name="Malisova L."/>
            <person name="Safrankova R."/>
            <person name="Jakubu V."/>
            <person name="Spanelova P."/>
        </authorList>
    </citation>
    <scope>NUCLEOTIDE SEQUENCE [LARGE SCALE GENOMIC DNA]</scope>
    <source>
        <strain evidence="7">NRL-ATB46093</strain>
    </source>
</reference>
<protein>
    <recommendedName>
        <fullName evidence="4 5">Large ribosomal subunit protein bL33</fullName>
    </recommendedName>
</protein>
<name>A0A1G7WM03_9BACL</name>
<dbReference type="RefSeq" id="WP_036811835.1">
    <property type="nucleotide sequence ID" value="NZ_CP051177.1"/>
</dbReference>
<evidence type="ECO:0000313" key="6">
    <source>
        <dbReference type="EMBL" id="QKX49995.1"/>
    </source>
</evidence>
<sequence>MRVNIILACTETGDRNYTTTKNKRNNPERIELKKYSPRLRKMTLHRETK</sequence>
<evidence type="ECO:0000256" key="1">
    <source>
        <dbReference type="ARBA" id="ARBA00007596"/>
    </source>
</evidence>
<dbReference type="AlphaFoldDB" id="A0A1G7WM03"/>
<dbReference type="NCBIfam" id="NF001764">
    <property type="entry name" value="PRK00504.1"/>
    <property type="match status" value="1"/>
</dbReference>
<accession>A0A1G7WM03</accession>
<organism evidence="6 7">
    <name type="scientific">Planococcus glaciei</name>
    <dbReference type="NCBI Taxonomy" id="459472"/>
    <lineage>
        <taxon>Bacteria</taxon>
        <taxon>Bacillati</taxon>
        <taxon>Bacillota</taxon>
        <taxon>Bacilli</taxon>
        <taxon>Bacillales</taxon>
        <taxon>Caryophanaceae</taxon>
        <taxon>Planococcus</taxon>
    </lineage>
</organism>
<dbReference type="SUPFAM" id="SSF57829">
    <property type="entry name" value="Zn-binding ribosomal proteins"/>
    <property type="match status" value="1"/>
</dbReference>
<dbReference type="PANTHER" id="PTHR43168:SF2">
    <property type="entry name" value="LARGE RIBOSOMAL SUBUNIT PROTEIN BL33C"/>
    <property type="match status" value="1"/>
</dbReference>
<dbReference type="Gene3D" id="2.20.28.120">
    <property type="entry name" value="Ribosomal protein L33"/>
    <property type="match status" value="1"/>
</dbReference>
<dbReference type="InterPro" id="IPR001705">
    <property type="entry name" value="Ribosomal_bL33"/>
</dbReference>
<keyword evidence="2 5" id="KW-0689">Ribosomal protein</keyword>
<evidence type="ECO:0000256" key="4">
    <source>
        <dbReference type="ARBA" id="ARBA00035176"/>
    </source>
</evidence>
<evidence type="ECO:0000256" key="5">
    <source>
        <dbReference type="HAMAP-Rule" id="MF_00294"/>
    </source>
</evidence>
<evidence type="ECO:0000256" key="2">
    <source>
        <dbReference type="ARBA" id="ARBA00022980"/>
    </source>
</evidence>
<keyword evidence="7" id="KW-1185">Reference proteome</keyword>
<dbReference type="NCBIfam" id="TIGR01023">
    <property type="entry name" value="rpmG_bact"/>
    <property type="match status" value="1"/>
</dbReference>
<evidence type="ECO:0000313" key="7">
    <source>
        <dbReference type="Proteomes" id="UP000509222"/>
    </source>
</evidence>
<dbReference type="NCBIfam" id="NF001860">
    <property type="entry name" value="PRK00595.1"/>
    <property type="match status" value="1"/>
</dbReference>
<evidence type="ECO:0000256" key="3">
    <source>
        <dbReference type="ARBA" id="ARBA00023274"/>
    </source>
</evidence>
<dbReference type="Proteomes" id="UP000509222">
    <property type="component" value="Chromosome"/>
</dbReference>
<gene>
    <name evidence="5 6" type="primary">rpmG</name>
    <name evidence="6" type="ORF">HF394_04965</name>
</gene>
<dbReference type="EMBL" id="CP051177">
    <property type="protein sequence ID" value="QKX49995.1"/>
    <property type="molecule type" value="Genomic_DNA"/>
</dbReference>
<keyword evidence="3 5" id="KW-0687">Ribonucleoprotein</keyword>
<dbReference type="Pfam" id="PF00471">
    <property type="entry name" value="Ribosomal_L33"/>
    <property type="match status" value="1"/>
</dbReference>
<dbReference type="InterPro" id="IPR018264">
    <property type="entry name" value="Ribosomal_bL33_CS"/>
</dbReference>
<dbReference type="GO" id="GO:1990904">
    <property type="term" value="C:ribonucleoprotein complex"/>
    <property type="evidence" value="ECO:0007669"/>
    <property type="project" value="UniProtKB-KW"/>
</dbReference>
<dbReference type="HAMAP" id="MF_00294">
    <property type="entry name" value="Ribosomal_bL33"/>
    <property type="match status" value="1"/>
</dbReference>
<dbReference type="GO" id="GO:0005737">
    <property type="term" value="C:cytoplasm"/>
    <property type="evidence" value="ECO:0007669"/>
    <property type="project" value="UniProtKB-ARBA"/>
</dbReference>
<proteinExistence type="inferred from homology"/>
<comment type="similarity">
    <text evidence="1 5">Belongs to the bacterial ribosomal protein bL33 family.</text>
</comment>
<dbReference type="GO" id="GO:0005840">
    <property type="term" value="C:ribosome"/>
    <property type="evidence" value="ECO:0007669"/>
    <property type="project" value="UniProtKB-KW"/>
</dbReference>
<dbReference type="PROSITE" id="PS00582">
    <property type="entry name" value="RIBOSOMAL_L33"/>
    <property type="match status" value="1"/>
</dbReference>
<dbReference type="STRING" id="459472.SAMN04487975_101316"/>
<dbReference type="PANTHER" id="PTHR43168">
    <property type="entry name" value="50S RIBOSOMAL PROTEIN L33, CHLOROPLASTIC"/>
    <property type="match status" value="1"/>
</dbReference>
<dbReference type="InterPro" id="IPR038584">
    <property type="entry name" value="Ribosomal_bL33_sf"/>
</dbReference>
<dbReference type="GO" id="GO:0003735">
    <property type="term" value="F:structural constituent of ribosome"/>
    <property type="evidence" value="ECO:0007669"/>
    <property type="project" value="InterPro"/>
</dbReference>